<dbReference type="AlphaFoldDB" id="A0A1V2L0X2"/>
<feature type="region of interest" description="Disordered" evidence="2">
    <location>
        <begin position="107"/>
        <end position="138"/>
    </location>
</feature>
<gene>
    <name evidence="3" type="ORF">BON22_4465</name>
</gene>
<proteinExistence type="predicted"/>
<evidence type="ECO:0000256" key="2">
    <source>
        <dbReference type="SAM" id="MobiDB-lite"/>
    </source>
</evidence>
<evidence type="ECO:0000313" key="4">
    <source>
        <dbReference type="Proteomes" id="UP000189513"/>
    </source>
</evidence>
<reference evidence="4" key="1">
    <citation type="journal article" date="2017" name="Genome Announc.">
        <title>Genome sequences of Cyberlindnera fabianii 65, Pichia kudriavzevii 129, and Saccharomyces cerevisiae 131 isolated from fermented masau fruits in Zimbabwe.</title>
        <authorList>
            <person name="van Rijswijck I.M.H."/>
            <person name="Derks M.F.L."/>
            <person name="Abee T."/>
            <person name="de Ridder D."/>
            <person name="Smid E.J."/>
        </authorList>
    </citation>
    <scope>NUCLEOTIDE SEQUENCE [LARGE SCALE GENOMIC DNA]</scope>
    <source>
        <strain evidence="4">65</strain>
    </source>
</reference>
<feature type="compositionally biased region" description="Polar residues" evidence="2">
    <location>
        <begin position="107"/>
        <end position="121"/>
    </location>
</feature>
<protein>
    <submittedName>
        <fullName evidence="3">Laminin subunit alpha</fullName>
    </submittedName>
</protein>
<name>A0A1V2L0X2_CYBFA</name>
<evidence type="ECO:0000313" key="3">
    <source>
        <dbReference type="EMBL" id="ONH65547.1"/>
    </source>
</evidence>
<sequence>MTCPATPVKKKSVAWKKPKSTKMMNLFSRQTHQKNAPSVGSSIDGNLTALDPPMLNGVPYYAHSDQSFSQASIGSQPKPSISIDRPSSQDFGHLAQKHALQFTMRANTQDPTPEASPTASDFQLHANRPPQVPSSSTRGYGYLEAGLAGEKERNQILEEQVKMLSHQAALALDRLSEVSKENTTLKEDNERLAKRAGRFSLVRRQGSTSSTETSVSSGNASVFSSKESGMSQASSISSLKSHLVRRNSMYLDELAHSYEKEVNGLKQQLVLSNEVVVKTQVELEQANKLVLQLQNELKHNEETISFLRHKVDEVSVFLEDAENENKKLWKRLTTKNKQTEVQIKSYKDQLSDLIKQLMERQEKDLDLRARLMTYSDCKLGVETANTLLTHV</sequence>
<dbReference type="EMBL" id="MPUK01000010">
    <property type="protein sequence ID" value="ONH65547.1"/>
    <property type="molecule type" value="Genomic_DNA"/>
</dbReference>
<feature type="coiled-coil region" evidence="1">
    <location>
        <begin position="336"/>
        <end position="363"/>
    </location>
</feature>
<accession>A0A1V2L0X2</accession>
<keyword evidence="4" id="KW-1185">Reference proteome</keyword>
<dbReference type="Proteomes" id="UP000189513">
    <property type="component" value="Unassembled WGS sequence"/>
</dbReference>
<comment type="caution">
    <text evidence="3">The sequence shown here is derived from an EMBL/GenBank/DDBJ whole genome shotgun (WGS) entry which is preliminary data.</text>
</comment>
<evidence type="ECO:0000256" key="1">
    <source>
        <dbReference type="SAM" id="Coils"/>
    </source>
</evidence>
<feature type="coiled-coil region" evidence="1">
    <location>
        <begin position="276"/>
        <end position="310"/>
    </location>
</feature>
<feature type="coiled-coil region" evidence="1">
    <location>
        <begin position="147"/>
        <end position="195"/>
    </location>
</feature>
<dbReference type="VEuPathDB" id="FungiDB:BON22_4465"/>
<keyword evidence="1" id="KW-0175">Coiled coil</keyword>
<organism evidence="3 4">
    <name type="scientific">Cyberlindnera fabianii</name>
    <name type="common">Yeast</name>
    <name type="synonym">Hansenula fabianii</name>
    <dbReference type="NCBI Taxonomy" id="36022"/>
    <lineage>
        <taxon>Eukaryota</taxon>
        <taxon>Fungi</taxon>
        <taxon>Dikarya</taxon>
        <taxon>Ascomycota</taxon>
        <taxon>Saccharomycotina</taxon>
        <taxon>Saccharomycetes</taxon>
        <taxon>Phaffomycetales</taxon>
        <taxon>Phaffomycetaceae</taxon>
        <taxon>Cyberlindnera</taxon>
    </lineage>
</organism>